<dbReference type="OrthoDB" id="66881at2759"/>
<evidence type="ECO:0000256" key="8">
    <source>
        <dbReference type="SAM" id="MobiDB-lite"/>
    </source>
</evidence>
<evidence type="ECO:0000256" key="4">
    <source>
        <dbReference type="ARBA" id="ARBA00022827"/>
    </source>
</evidence>
<evidence type="ECO:0000256" key="3">
    <source>
        <dbReference type="ARBA" id="ARBA00022630"/>
    </source>
</evidence>
<evidence type="ECO:0000313" key="9">
    <source>
        <dbReference type="EMBL" id="PGH10043.1"/>
    </source>
</evidence>
<dbReference type="AlphaFoldDB" id="A0A2B7XML0"/>
<evidence type="ECO:0000256" key="7">
    <source>
        <dbReference type="ARBA" id="ARBA00023033"/>
    </source>
</evidence>
<reference evidence="9 10" key="1">
    <citation type="submission" date="2017-10" db="EMBL/GenBank/DDBJ databases">
        <title>Comparative genomics in systemic dimorphic fungi from Ajellomycetaceae.</title>
        <authorList>
            <person name="Munoz J.F."/>
            <person name="Mcewen J.G."/>
            <person name="Clay O.K."/>
            <person name="Cuomo C.A."/>
        </authorList>
    </citation>
    <scope>NUCLEOTIDE SEQUENCE [LARGE SCALE GENOMIC DNA]</scope>
    <source>
        <strain evidence="9 10">UAMH130</strain>
    </source>
</reference>
<keyword evidence="5" id="KW-0521">NADP</keyword>
<keyword evidence="3" id="KW-0285">Flavoprotein</keyword>
<dbReference type="InterPro" id="IPR050775">
    <property type="entry name" value="FAD-binding_Monooxygenases"/>
</dbReference>
<proteinExistence type="inferred from homology"/>
<keyword evidence="7" id="KW-0503">Monooxygenase</keyword>
<dbReference type="InterPro" id="IPR036188">
    <property type="entry name" value="FAD/NAD-bd_sf"/>
</dbReference>
<evidence type="ECO:0000313" key="10">
    <source>
        <dbReference type="Proteomes" id="UP000224080"/>
    </source>
</evidence>
<feature type="region of interest" description="Disordered" evidence="8">
    <location>
        <begin position="143"/>
        <end position="163"/>
    </location>
</feature>
<dbReference type="GO" id="GO:0004497">
    <property type="term" value="F:monooxygenase activity"/>
    <property type="evidence" value="ECO:0007669"/>
    <property type="project" value="UniProtKB-KW"/>
</dbReference>
<gene>
    <name evidence="9" type="ORF">GX51_00310</name>
</gene>
<keyword evidence="4" id="KW-0274">FAD</keyword>
<comment type="caution">
    <text evidence="9">The sequence shown here is derived from an EMBL/GenBank/DDBJ whole genome shotgun (WGS) entry which is preliminary data.</text>
</comment>
<dbReference type="SUPFAM" id="SSF51905">
    <property type="entry name" value="FAD/NAD(P)-binding domain"/>
    <property type="match status" value="1"/>
</dbReference>
<evidence type="ECO:0000256" key="2">
    <source>
        <dbReference type="ARBA" id="ARBA00010139"/>
    </source>
</evidence>
<evidence type="ECO:0000256" key="1">
    <source>
        <dbReference type="ARBA" id="ARBA00001974"/>
    </source>
</evidence>
<name>A0A2B7XML0_9EURO</name>
<keyword evidence="10" id="KW-1185">Reference proteome</keyword>
<dbReference type="PANTHER" id="PTHR43098">
    <property type="entry name" value="L-ORNITHINE N(5)-MONOOXYGENASE-RELATED"/>
    <property type="match status" value="1"/>
</dbReference>
<evidence type="ECO:0000256" key="6">
    <source>
        <dbReference type="ARBA" id="ARBA00023002"/>
    </source>
</evidence>
<sequence>MSSHLLGSGHAEKSVKHDERSGYIREDGSAATSGRPLHNPKLPGVLGIGIFKGHTFHPTQWDYMYNYTGGNTTGGFHKIGNKRIAIIGTGATPIPAIAHLAEGVGHRYVFQGSNGYHHQLITERTGPTDPMWVKKLTPGWQGGGWRTSTPLKPGAPGRGPGRRQLDRHFAEHVHPWAARSRRLRQRQTRTSCSWGFQQNEPDLRSYRQFRQRPGYS</sequence>
<protein>
    <submittedName>
        <fullName evidence="9">Uncharacterized protein</fullName>
    </submittedName>
</protein>
<dbReference type="Gene3D" id="3.50.50.60">
    <property type="entry name" value="FAD/NAD(P)-binding domain"/>
    <property type="match status" value="1"/>
</dbReference>
<organism evidence="9 10">
    <name type="scientific">Blastomyces parvus</name>
    <dbReference type="NCBI Taxonomy" id="2060905"/>
    <lineage>
        <taxon>Eukaryota</taxon>
        <taxon>Fungi</taxon>
        <taxon>Dikarya</taxon>
        <taxon>Ascomycota</taxon>
        <taxon>Pezizomycotina</taxon>
        <taxon>Eurotiomycetes</taxon>
        <taxon>Eurotiomycetidae</taxon>
        <taxon>Onygenales</taxon>
        <taxon>Ajellomycetaceae</taxon>
        <taxon>Blastomyces</taxon>
    </lineage>
</organism>
<keyword evidence="6" id="KW-0560">Oxidoreductase</keyword>
<dbReference type="STRING" id="2060905.A0A2B7XML0"/>
<comment type="similarity">
    <text evidence="2">Belongs to the FAD-binding monooxygenase family.</text>
</comment>
<comment type="cofactor">
    <cofactor evidence="1">
        <name>FAD</name>
        <dbReference type="ChEBI" id="CHEBI:57692"/>
    </cofactor>
</comment>
<dbReference type="PANTHER" id="PTHR43098:SF4">
    <property type="entry name" value="BLR3857 PROTEIN"/>
    <property type="match status" value="1"/>
</dbReference>
<feature type="compositionally biased region" description="Basic and acidic residues" evidence="8">
    <location>
        <begin position="10"/>
        <end position="28"/>
    </location>
</feature>
<accession>A0A2B7XML0</accession>
<dbReference type="Proteomes" id="UP000224080">
    <property type="component" value="Unassembled WGS sequence"/>
</dbReference>
<dbReference type="EMBL" id="PDNC01000002">
    <property type="protein sequence ID" value="PGH10043.1"/>
    <property type="molecule type" value="Genomic_DNA"/>
</dbReference>
<feature type="region of interest" description="Disordered" evidence="8">
    <location>
        <begin position="1"/>
        <end position="38"/>
    </location>
</feature>
<evidence type="ECO:0000256" key="5">
    <source>
        <dbReference type="ARBA" id="ARBA00022857"/>
    </source>
</evidence>